<protein>
    <submittedName>
        <fullName evidence="3">Osm-7</fullName>
    </submittedName>
</protein>
<sequence>MHFSFSLLAASLLSVSFTHAQSEQQSLSERIAFACAHRPTLSFCVSKKADSSTPPAPTSESLRHTEQETRLLDDPSTSINTVIPEEVKRQLALIAHAVARYRRNPFDGSDLHEKEGKEDVESEAEEVLEQADEVVDERREKGRAAATTEVTAERGFSHRNAHAALKESRTSGEEESSFTSDGFLLYKGDRSEYCEKYRDNYAYFCVGDNSAGSQEVVRSFCPSYRSACGGGGGGAPADPFSKRISVVSATAEVDEVNRRQLIENQRLALLKKRIPCTPDCDRRIHPHCTAECKCDYIYPAVQKFCNPPPIPMFLNTCRLWYYGCPKYERFHYASQYIYSKAEKGKVLPGPARNPNPFGLPQPAQPLPVAAAAPAAARAARTATEGFILQSDVPRQHDSPTPRGGRGWIVPPMIPRDEKERDAPAISSAAASSRPSAAASSRPSASSAPSSALSLDSEPSSGSSSSSSTRGLWQLIVPPEPFSSKKNASTPTRALQSRTFPVLPSDAAYGAGAVQGREGDPFTAFDGLTDSKGIAHRPRSRSPFTKPGLWEANPDDPHNRDHANKWWYAPESVGVDWLNGQATWGAHWAVPAAGVGGTNGFSAIHFPSIGTFLGIPDDYDYTQSIVDTPGMKSHNLILSILLLLPLSSALTCYKYEKIKELSKNEPEYALAMVGIECSNATFCMTFAGEVAGNPIIAGDCDVSNNGTSSQCNKKECTDTEMSFLRGGHNVTAIGKKCCCIDNQCNDAPDFPNPTTTTTTRAMSAHTSAAGILSLAAVAAVAGN</sequence>
<feature type="region of interest" description="Disordered" evidence="1">
    <location>
        <begin position="105"/>
        <end position="127"/>
    </location>
</feature>
<feature type="compositionally biased region" description="Low complexity" evidence="1">
    <location>
        <begin position="423"/>
        <end position="467"/>
    </location>
</feature>
<evidence type="ECO:0000313" key="4">
    <source>
        <dbReference type="Proteomes" id="UP000005239"/>
    </source>
</evidence>
<feature type="signal peptide" evidence="2">
    <location>
        <begin position="1"/>
        <end position="20"/>
    </location>
</feature>
<name>A0A2A6BAR9_PRIPA</name>
<dbReference type="PANTHER" id="PTHR35015">
    <property type="entry name" value="PROTEIN CBR-OSM-7-RELATED"/>
    <property type="match status" value="1"/>
</dbReference>
<dbReference type="InterPro" id="IPR053124">
    <property type="entry name" value="Notch_signaling_modulators"/>
</dbReference>
<feature type="chain" id="PRO_5043478546" evidence="2">
    <location>
        <begin position="21"/>
        <end position="782"/>
    </location>
</feature>
<dbReference type="GO" id="GO:0005112">
    <property type="term" value="F:Notch binding"/>
    <property type="evidence" value="ECO:0000318"/>
    <property type="project" value="GO_Central"/>
</dbReference>
<feature type="compositionally biased region" description="Basic and acidic residues" evidence="1">
    <location>
        <begin position="109"/>
        <end position="119"/>
    </location>
</feature>
<dbReference type="PANTHER" id="PTHR35015:SF4">
    <property type="entry name" value="PROTEIN CBR-OSM-7"/>
    <property type="match status" value="1"/>
</dbReference>
<accession>A0A8R1YD77</accession>
<dbReference type="GO" id="GO:0005615">
    <property type="term" value="C:extracellular space"/>
    <property type="evidence" value="ECO:0000318"/>
    <property type="project" value="GO_Central"/>
</dbReference>
<evidence type="ECO:0000256" key="1">
    <source>
        <dbReference type="SAM" id="MobiDB-lite"/>
    </source>
</evidence>
<dbReference type="EnsemblMetazoa" id="PPA15179.1">
    <property type="protein sequence ID" value="PPA15179.1"/>
    <property type="gene ID" value="WBGene00104733"/>
</dbReference>
<gene>
    <name evidence="3" type="primary">WBGene00104733</name>
</gene>
<evidence type="ECO:0000313" key="3">
    <source>
        <dbReference type="EnsemblMetazoa" id="PPA15179.1"/>
    </source>
</evidence>
<keyword evidence="4" id="KW-1185">Reference proteome</keyword>
<keyword evidence="2" id="KW-0732">Signal</keyword>
<accession>A0A2A6BAR9</accession>
<feature type="compositionally biased region" description="Polar residues" evidence="1">
    <location>
        <begin position="483"/>
        <end position="498"/>
    </location>
</feature>
<feature type="region of interest" description="Disordered" evidence="1">
    <location>
        <begin position="46"/>
        <end position="70"/>
    </location>
</feature>
<proteinExistence type="predicted"/>
<dbReference type="GO" id="GO:0045747">
    <property type="term" value="P:positive regulation of Notch signaling pathway"/>
    <property type="evidence" value="ECO:0000318"/>
    <property type="project" value="GO_Central"/>
</dbReference>
<feature type="compositionally biased region" description="Basic and acidic residues" evidence="1">
    <location>
        <begin position="61"/>
        <end position="70"/>
    </location>
</feature>
<evidence type="ECO:0000256" key="2">
    <source>
        <dbReference type="SAM" id="SignalP"/>
    </source>
</evidence>
<feature type="region of interest" description="Disordered" evidence="1">
    <location>
        <begin position="349"/>
        <end position="372"/>
    </location>
</feature>
<dbReference type="AlphaFoldDB" id="A0A2A6BAR9"/>
<feature type="compositionally biased region" description="Pro residues" evidence="1">
    <location>
        <begin position="351"/>
        <end position="365"/>
    </location>
</feature>
<reference evidence="3" key="2">
    <citation type="submission" date="2022-06" db="UniProtKB">
        <authorList>
            <consortium name="EnsemblMetazoa"/>
        </authorList>
    </citation>
    <scope>IDENTIFICATION</scope>
    <source>
        <strain evidence="3">PS312</strain>
    </source>
</reference>
<dbReference type="Proteomes" id="UP000005239">
    <property type="component" value="Unassembled WGS sequence"/>
</dbReference>
<feature type="region of interest" description="Disordered" evidence="1">
    <location>
        <begin position="529"/>
        <end position="555"/>
    </location>
</feature>
<feature type="region of interest" description="Disordered" evidence="1">
    <location>
        <begin position="386"/>
        <end position="498"/>
    </location>
</feature>
<dbReference type="OrthoDB" id="5816579at2759"/>
<reference evidence="4" key="1">
    <citation type="journal article" date="2008" name="Nat. Genet.">
        <title>The Pristionchus pacificus genome provides a unique perspective on nematode lifestyle and parasitism.</title>
        <authorList>
            <person name="Dieterich C."/>
            <person name="Clifton S.W."/>
            <person name="Schuster L.N."/>
            <person name="Chinwalla A."/>
            <person name="Delehaunty K."/>
            <person name="Dinkelacker I."/>
            <person name="Fulton L."/>
            <person name="Fulton R."/>
            <person name="Godfrey J."/>
            <person name="Minx P."/>
            <person name="Mitreva M."/>
            <person name="Roeseler W."/>
            <person name="Tian H."/>
            <person name="Witte H."/>
            <person name="Yang S.P."/>
            <person name="Wilson R.K."/>
            <person name="Sommer R.J."/>
        </authorList>
    </citation>
    <scope>NUCLEOTIDE SEQUENCE [LARGE SCALE GENOMIC DNA]</scope>
    <source>
        <strain evidence="4">PS312</strain>
    </source>
</reference>
<organism evidence="3 4">
    <name type="scientific">Pristionchus pacificus</name>
    <name type="common">Parasitic nematode worm</name>
    <dbReference type="NCBI Taxonomy" id="54126"/>
    <lineage>
        <taxon>Eukaryota</taxon>
        <taxon>Metazoa</taxon>
        <taxon>Ecdysozoa</taxon>
        <taxon>Nematoda</taxon>
        <taxon>Chromadorea</taxon>
        <taxon>Rhabditida</taxon>
        <taxon>Rhabditina</taxon>
        <taxon>Diplogasteromorpha</taxon>
        <taxon>Diplogasteroidea</taxon>
        <taxon>Neodiplogasteridae</taxon>
        <taxon>Pristionchus</taxon>
    </lineage>
</organism>